<dbReference type="Proteomes" id="UP001203880">
    <property type="component" value="Unassembled WGS sequence"/>
</dbReference>
<dbReference type="Gene3D" id="3.40.50.880">
    <property type="match status" value="1"/>
</dbReference>
<gene>
    <name evidence="5" type="ORF">M3P21_02780</name>
</gene>
<evidence type="ECO:0000259" key="4">
    <source>
        <dbReference type="PROSITE" id="PS01124"/>
    </source>
</evidence>
<dbReference type="SMART" id="SM00342">
    <property type="entry name" value="HTH_ARAC"/>
    <property type="match status" value="1"/>
</dbReference>
<evidence type="ECO:0000256" key="1">
    <source>
        <dbReference type="ARBA" id="ARBA00023015"/>
    </source>
</evidence>
<dbReference type="InterPro" id="IPR018060">
    <property type="entry name" value="HTH_AraC"/>
</dbReference>
<accession>A0ABT0PXV1</accession>
<dbReference type="InterPro" id="IPR029062">
    <property type="entry name" value="Class_I_gatase-like"/>
</dbReference>
<comment type="caution">
    <text evidence="5">The sequence shown here is derived from an EMBL/GenBank/DDBJ whole genome shotgun (WGS) entry which is preliminary data.</text>
</comment>
<name>A0ABT0PXV1_9RHOB</name>
<keyword evidence="2" id="KW-0238">DNA-binding</keyword>
<dbReference type="PANTHER" id="PTHR43280:SF28">
    <property type="entry name" value="HTH-TYPE TRANSCRIPTIONAL ACTIVATOR RHAS"/>
    <property type="match status" value="1"/>
</dbReference>
<proteinExistence type="predicted"/>
<dbReference type="PROSITE" id="PS01124">
    <property type="entry name" value="HTH_ARAC_FAMILY_2"/>
    <property type="match status" value="1"/>
</dbReference>
<dbReference type="Pfam" id="PF12833">
    <property type="entry name" value="HTH_18"/>
    <property type="match status" value="1"/>
</dbReference>
<organism evidence="5 6">
    <name type="scientific">Ruegeria spongiae</name>
    <dbReference type="NCBI Taxonomy" id="2942209"/>
    <lineage>
        <taxon>Bacteria</taxon>
        <taxon>Pseudomonadati</taxon>
        <taxon>Pseudomonadota</taxon>
        <taxon>Alphaproteobacteria</taxon>
        <taxon>Rhodobacterales</taxon>
        <taxon>Roseobacteraceae</taxon>
        <taxon>Ruegeria</taxon>
    </lineage>
</organism>
<keyword evidence="3" id="KW-0804">Transcription</keyword>
<dbReference type="Gene3D" id="1.10.10.60">
    <property type="entry name" value="Homeodomain-like"/>
    <property type="match status" value="1"/>
</dbReference>
<dbReference type="InterPro" id="IPR009057">
    <property type="entry name" value="Homeodomain-like_sf"/>
</dbReference>
<evidence type="ECO:0000313" key="6">
    <source>
        <dbReference type="Proteomes" id="UP001203880"/>
    </source>
</evidence>
<keyword evidence="6" id="KW-1185">Reference proteome</keyword>
<dbReference type="PANTHER" id="PTHR43280">
    <property type="entry name" value="ARAC-FAMILY TRANSCRIPTIONAL REGULATOR"/>
    <property type="match status" value="1"/>
</dbReference>
<evidence type="ECO:0000313" key="5">
    <source>
        <dbReference type="EMBL" id="MCL6282443.1"/>
    </source>
</evidence>
<keyword evidence="1" id="KW-0805">Transcription regulation</keyword>
<evidence type="ECO:0000256" key="3">
    <source>
        <dbReference type="ARBA" id="ARBA00023163"/>
    </source>
</evidence>
<sequence>MAGKSEPQPRNIHFDVIVADGFVLTEVAGVVDVIRTANRVFPKTQFSWRYRSRGGGPVACRAGATVETLKLDRNADADYVFVIGNADPDHPDMSLGRMVQDYTYRGAQVFLLAEAATRYIRDFGGQSGQHTTHWENSFILRERMEPLDARHALASQVGQVVTCAGMGSTIDVTLELIGRHMSSAAMMTVSDIFLHERVRDYASPQPYSGIKSTTTGDEKLDQCIKIMQANIEEPVAIHELVGTLGLSNRSLERKFKTFLGTTPNGFYREMRLTKANNLLLNTTMSIGEVGLACGFPNGFSGIYKSFFGVTPFAVRRRRRVPDHP</sequence>
<feature type="domain" description="HTH araC/xylS-type" evidence="4">
    <location>
        <begin position="221"/>
        <end position="317"/>
    </location>
</feature>
<protein>
    <submittedName>
        <fullName evidence="5">Helix-turn-helix domain-containing protein</fullName>
    </submittedName>
</protein>
<reference evidence="5" key="1">
    <citation type="submission" date="2022-05" db="EMBL/GenBank/DDBJ databases">
        <authorList>
            <person name="Park J.-S."/>
        </authorList>
    </citation>
    <scope>NUCLEOTIDE SEQUENCE</scope>
    <source>
        <strain evidence="5">2012CJ41-6</strain>
    </source>
</reference>
<dbReference type="SUPFAM" id="SSF46689">
    <property type="entry name" value="Homeodomain-like"/>
    <property type="match status" value="2"/>
</dbReference>
<dbReference type="SUPFAM" id="SSF52317">
    <property type="entry name" value="Class I glutamine amidotransferase-like"/>
    <property type="match status" value="1"/>
</dbReference>
<evidence type="ECO:0000256" key="2">
    <source>
        <dbReference type="ARBA" id="ARBA00023125"/>
    </source>
</evidence>
<dbReference type="RefSeq" id="WP_249706611.1">
    <property type="nucleotide sequence ID" value="NZ_JAMFMB010000002.1"/>
</dbReference>
<dbReference type="EMBL" id="JAMFMB010000002">
    <property type="protein sequence ID" value="MCL6282443.1"/>
    <property type="molecule type" value="Genomic_DNA"/>
</dbReference>